<dbReference type="Proteomes" id="UP000321323">
    <property type="component" value="Chromosome"/>
</dbReference>
<protein>
    <recommendedName>
        <fullName evidence="3">PepSY domain-containing protein</fullName>
    </recommendedName>
</protein>
<evidence type="ECO:0008006" key="3">
    <source>
        <dbReference type="Google" id="ProtNLM"/>
    </source>
</evidence>
<name>A0ABZ1UI51_9BURK</name>
<accession>A0ABZ1UI51</accession>
<proteinExistence type="predicted"/>
<keyword evidence="2" id="KW-1185">Reference proteome</keyword>
<organism evidence="1 2">
    <name type="scientific">[Empedobacter] haloabium</name>
    <dbReference type="NCBI Taxonomy" id="592317"/>
    <lineage>
        <taxon>Bacteria</taxon>
        <taxon>Pseudomonadati</taxon>
        <taxon>Pseudomonadota</taxon>
        <taxon>Betaproteobacteria</taxon>
        <taxon>Burkholderiales</taxon>
        <taxon>Oxalobacteraceae</taxon>
        <taxon>Telluria group</taxon>
        <taxon>Telluria group incertae sedis</taxon>
    </lineage>
</organism>
<dbReference type="EMBL" id="CP136508">
    <property type="protein sequence ID" value="WUR12416.1"/>
    <property type="molecule type" value="Genomic_DNA"/>
</dbReference>
<evidence type="ECO:0000313" key="1">
    <source>
        <dbReference type="EMBL" id="WUR12416.1"/>
    </source>
</evidence>
<sequence>MSISKERAQELAIEHVSQLDLRGYRYEFVGISFDEKWPNEWGAVFDVFTPNGNLMDGPVVFVVEKETGIVRGFEPS</sequence>
<evidence type="ECO:0000313" key="2">
    <source>
        <dbReference type="Proteomes" id="UP000321323"/>
    </source>
</evidence>
<gene>
    <name evidence="1" type="ORF">E7V67_022345</name>
</gene>
<reference evidence="1 2" key="1">
    <citation type="journal article" date="2019" name="Int. J. Syst. Evol. Microbiol.">
        <title>The Draft Whole-Genome Sequence of the Antibiotic Producer Empedobacter haloabium ATCC 31962 Provides Indications for Its Taxonomic Reclassification.</title>
        <authorList>
            <person name="Miess H."/>
            <person name="Arlt P."/>
            <person name="Apel A.K."/>
            <person name="Weber T."/>
            <person name="Nieselt K."/>
            <person name="Hanssen F."/>
            <person name="Czemmel S."/>
            <person name="Nahnsen S."/>
            <person name="Gross H."/>
        </authorList>
    </citation>
    <scope>NUCLEOTIDE SEQUENCE [LARGE SCALE GENOMIC DNA]</scope>
    <source>
        <strain evidence="1 2">ATCC 31962</strain>
    </source>
</reference>